<dbReference type="PROSITE" id="PS50109">
    <property type="entry name" value="HIS_KIN"/>
    <property type="match status" value="1"/>
</dbReference>
<dbReference type="InterPro" id="IPR003594">
    <property type="entry name" value="HATPase_dom"/>
</dbReference>
<dbReference type="AlphaFoldDB" id="A0A1I5R6Y2"/>
<dbReference type="InterPro" id="IPR004358">
    <property type="entry name" value="Sig_transdc_His_kin-like_C"/>
</dbReference>
<comment type="catalytic activity">
    <reaction evidence="1">
        <text>ATP + protein L-histidine = ADP + protein N-phospho-L-histidine.</text>
        <dbReference type="EC" id="2.7.13.3"/>
    </reaction>
</comment>
<dbReference type="SMART" id="SM00304">
    <property type="entry name" value="HAMP"/>
    <property type="match status" value="1"/>
</dbReference>
<dbReference type="CDD" id="cd00082">
    <property type="entry name" value="HisKA"/>
    <property type="match status" value="1"/>
</dbReference>
<evidence type="ECO:0000256" key="8">
    <source>
        <dbReference type="ARBA" id="ARBA00022777"/>
    </source>
</evidence>
<protein>
    <recommendedName>
        <fullName evidence="3">histidine kinase</fullName>
        <ecNumber evidence="3">2.7.13.3</ecNumber>
    </recommendedName>
</protein>
<dbReference type="GO" id="GO:0005886">
    <property type="term" value="C:plasma membrane"/>
    <property type="evidence" value="ECO:0007669"/>
    <property type="project" value="UniProtKB-SubCell"/>
</dbReference>
<evidence type="ECO:0000259" key="13">
    <source>
        <dbReference type="PROSITE" id="PS50885"/>
    </source>
</evidence>
<evidence type="ECO:0000256" key="11">
    <source>
        <dbReference type="SAM" id="Phobius"/>
    </source>
</evidence>
<dbReference type="CDD" id="cd06225">
    <property type="entry name" value="HAMP"/>
    <property type="match status" value="1"/>
</dbReference>
<dbReference type="PANTHER" id="PTHR43065:SF42">
    <property type="entry name" value="TWO-COMPONENT SENSOR PPRA"/>
    <property type="match status" value="1"/>
</dbReference>
<keyword evidence="9 11" id="KW-1133">Transmembrane helix</keyword>
<dbReference type="Proteomes" id="UP000199227">
    <property type="component" value="Unassembled WGS sequence"/>
</dbReference>
<dbReference type="InterPro" id="IPR048760">
    <property type="entry name" value="VP0354-like_sensor_dom"/>
</dbReference>
<dbReference type="Gene3D" id="1.10.287.130">
    <property type="match status" value="1"/>
</dbReference>
<reference evidence="14 15" key="1">
    <citation type="submission" date="2016-10" db="EMBL/GenBank/DDBJ databases">
        <authorList>
            <person name="de Groot N.N."/>
        </authorList>
    </citation>
    <scope>NUCLEOTIDE SEQUENCE [LARGE SCALE GENOMIC DNA]</scope>
    <source>
        <strain evidence="14 15">EP1-55-1</strain>
    </source>
</reference>
<sequence>MKSKIAFKFAITTMIVATFGVGILAWLSYKQAKELFIQQTEQTIINISQNYYEKVSKSVGMLKYDLTMLRLSNAVQGMMRAYSDPFGYDAKNNKTFFQYKREVGNLFEVMAQQNDPYFQIRLIDAKKGQELLRVENNEGNVYILPEAQLQNKWHRDYVRESLDLKDGEVYLSKISLNREYRTIELPYKPTIRATTLLRYGGEKRAFIVINSNIKKLFGFDSFKLEKDITTYVTDDSGYYLYNPLYPEKEFGFEFGREQKIINDFPQLKPIYTNKVSNVSWYDSKTDSFYYAQRIKLSPERSIVVLKEGGSSIFKKRSSEYIAKLMWYVVIAVIFMTIFAALMVWKLTKPITKLTEVARAIAQSEGRSVLSINIHTNDEIEELAESLETMLKTLTESRREIEQFALKLENEVAKKTEDLQKLNSELEKKVQEGIEELRKKDETMLQQAKLAEMGEMIGAIAHQWRQPLNALALNIQMLEDMAADGDLNEKSIEEFIERNMKTIQFMSKTIDDFRNFYREEKEKRNFNLKSAIEETISLQKAQLEARKIEIETILEDIEIKGYKNDLMQVLLNLISNARDAIMEKCKKVQNFSGKITVIAKKQDNEIVILVSDNAGGIPENILHRVFDPYFTTKEEGKGTGLGLHMARRIIEEKMGGTLSAYNDKNGAVFEIRIKGVNEG</sequence>
<dbReference type="RefSeq" id="WP_092912843.1">
    <property type="nucleotide sequence ID" value="NZ_CP136592.1"/>
</dbReference>
<evidence type="ECO:0000256" key="10">
    <source>
        <dbReference type="SAM" id="Coils"/>
    </source>
</evidence>
<dbReference type="Pfam" id="PF02518">
    <property type="entry name" value="HATPase_c"/>
    <property type="match status" value="1"/>
</dbReference>
<dbReference type="InterPro" id="IPR003660">
    <property type="entry name" value="HAMP_dom"/>
</dbReference>
<name>A0A1I5R6Y2_9BACT</name>
<dbReference type="Pfam" id="PF00672">
    <property type="entry name" value="HAMP"/>
    <property type="match status" value="1"/>
</dbReference>
<feature type="transmembrane region" description="Helical" evidence="11">
    <location>
        <begin position="324"/>
        <end position="344"/>
    </location>
</feature>
<proteinExistence type="predicted"/>
<dbReference type="Pfam" id="PF21623">
    <property type="entry name" value="HK_sensor_dom_bact"/>
    <property type="match status" value="1"/>
</dbReference>
<evidence type="ECO:0000256" key="5">
    <source>
        <dbReference type="ARBA" id="ARBA00022553"/>
    </source>
</evidence>
<evidence type="ECO:0000256" key="2">
    <source>
        <dbReference type="ARBA" id="ARBA00004651"/>
    </source>
</evidence>
<organism evidence="14 15">
    <name type="scientific">Hydrogenimonas thermophila</name>
    <dbReference type="NCBI Taxonomy" id="223786"/>
    <lineage>
        <taxon>Bacteria</taxon>
        <taxon>Pseudomonadati</taxon>
        <taxon>Campylobacterota</taxon>
        <taxon>Epsilonproteobacteria</taxon>
        <taxon>Campylobacterales</taxon>
        <taxon>Hydrogenimonadaceae</taxon>
        <taxon>Hydrogenimonas</taxon>
    </lineage>
</organism>
<keyword evidence="6" id="KW-0808">Transferase</keyword>
<dbReference type="GO" id="GO:0000155">
    <property type="term" value="F:phosphorelay sensor kinase activity"/>
    <property type="evidence" value="ECO:0007669"/>
    <property type="project" value="InterPro"/>
</dbReference>
<keyword evidence="5" id="KW-0597">Phosphoprotein</keyword>
<dbReference type="Gene3D" id="6.10.340.10">
    <property type="match status" value="1"/>
</dbReference>
<dbReference type="InterPro" id="IPR036097">
    <property type="entry name" value="HisK_dim/P_sf"/>
</dbReference>
<dbReference type="Pfam" id="PF00512">
    <property type="entry name" value="HisKA"/>
    <property type="match status" value="1"/>
</dbReference>
<keyword evidence="11" id="KW-0472">Membrane</keyword>
<dbReference type="SUPFAM" id="SSF158472">
    <property type="entry name" value="HAMP domain-like"/>
    <property type="match status" value="1"/>
</dbReference>
<evidence type="ECO:0000256" key="7">
    <source>
        <dbReference type="ARBA" id="ARBA00022692"/>
    </source>
</evidence>
<keyword evidence="7 11" id="KW-0812">Transmembrane</keyword>
<dbReference type="SUPFAM" id="SSF55874">
    <property type="entry name" value="ATPase domain of HSP90 chaperone/DNA topoisomerase II/histidine kinase"/>
    <property type="match status" value="1"/>
</dbReference>
<feature type="transmembrane region" description="Helical" evidence="11">
    <location>
        <begin position="6"/>
        <end position="29"/>
    </location>
</feature>
<dbReference type="PRINTS" id="PR00344">
    <property type="entry name" value="BCTRLSENSOR"/>
</dbReference>
<feature type="domain" description="Histidine kinase" evidence="12">
    <location>
        <begin position="458"/>
        <end position="676"/>
    </location>
</feature>
<keyword evidence="4" id="KW-1003">Cell membrane</keyword>
<keyword evidence="8 14" id="KW-0418">Kinase</keyword>
<evidence type="ECO:0000256" key="9">
    <source>
        <dbReference type="ARBA" id="ARBA00022989"/>
    </source>
</evidence>
<dbReference type="PROSITE" id="PS50885">
    <property type="entry name" value="HAMP"/>
    <property type="match status" value="1"/>
</dbReference>
<dbReference type="EC" id="2.7.13.3" evidence="3"/>
<feature type="domain" description="HAMP" evidence="13">
    <location>
        <begin position="344"/>
        <end position="398"/>
    </location>
</feature>
<evidence type="ECO:0000256" key="1">
    <source>
        <dbReference type="ARBA" id="ARBA00000085"/>
    </source>
</evidence>
<dbReference type="SMART" id="SM00387">
    <property type="entry name" value="HATPase_c"/>
    <property type="match status" value="1"/>
</dbReference>
<dbReference type="InterPro" id="IPR036890">
    <property type="entry name" value="HATPase_C_sf"/>
</dbReference>
<accession>A0A1I5R6Y2</accession>
<feature type="coiled-coil region" evidence="10">
    <location>
        <begin position="376"/>
        <end position="442"/>
    </location>
</feature>
<evidence type="ECO:0000256" key="6">
    <source>
        <dbReference type="ARBA" id="ARBA00022679"/>
    </source>
</evidence>
<evidence type="ECO:0000256" key="3">
    <source>
        <dbReference type="ARBA" id="ARBA00012438"/>
    </source>
</evidence>
<dbReference type="SUPFAM" id="SSF47384">
    <property type="entry name" value="Homodimeric domain of signal transducing histidine kinase"/>
    <property type="match status" value="1"/>
</dbReference>
<dbReference type="InterPro" id="IPR005467">
    <property type="entry name" value="His_kinase_dom"/>
</dbReference>
<keyword evidence="10" id="KW-0175">Coiled coil</keyword>
<evidence type="ECO:0000313" key="14">
    <source>
        <dbReference type="EMBL" id="SFP54279.1"/>
    </source>
</evidence>
<dbReference type="STRING" id="223786.SAMN05216234_12511"/>
<gene>
    <name evidence="14" type="ORF">SAMN05216234_12511</name>
</gene>
<dbReference type="SMART" id="SM00388">
    <property type="entry name" value="HisKA"/>
    <property type="match status" value="1"/>
</dbReference>
<dbReference type="SUPFAM" id="SSF103190">
    <property type="entry name" value="Sensory domain-like"/>
    <property type="match status" value="1"/>
</dbReference>
<dbReference type="OrthoDB" id="9799273at2"/>
<dbReference type="Gene3D" id="3.30.450.20">
    <property type="entry name" value="PAS domain"/>
    <property type="match status" value="1"/>
</dbReference>
<dbReference type="PANTHER" id="PTHR43065">
    <property type="entry name" value="SENSOR HISTIDINE KINASE"/>
    <property type="match status" value="1"/>
</dbReference>
<evidence type="ECO:0000256" key="4">
    <source>
        <dbReference type="ARBA" id="ARBA00022475"/>
    </source>
</evidence>
<dbReference type="InterPro" id="IPR029151">
    <property type="entry name" value="Sensor-like_sf"/>
</dbReference>
<evidence type="ECO:0000313" key="15">
    <source>
        <dbReference type="Proteomes" id="UP000199227"/>
    </source>
</evidence>
<evidence type="ECO:0000259" key="12">
    <source>
        <dbReference type="PROSITE" id="PS50109"/>
    </source>
</evidence>
<dbReference type="InterPro" id="IPR003661">
    <property type="entry name" value="HisK_dim/P_dom"/>
</dbReference>
<comment type="subcellular location">
    <subcellularLocation>
        <location evidence="2">Cell membrane</location>
        <topology evidence="2">Multi-pass membrane protein</topology>
    </subcellularLocation>
</comment>
<dbReference type="EMBL" id="FOXB01000025">
    <property type="protein sequence ID" value="SFP54279.1"/>
    <property type="molecule type" value="Genomic_DNA"/>
</dbReference>
<dbReference type="Gene3D" id="3.30.565.10">
    <property type="entry name" value="Histidine kinase-like ATPase, C-terminal domain"/>
    <property type="match status" value="1"/>
</dbReference>
<keyword evidence="15" id="KW-1185">Reference proteome</keyword>